<dbReference type="CDD" id="cd18809">
    <property type="entry name" value="SF1_C_RecD"/>
    <property type="match status" value="1"/>
</dbReference>
<protein>
    <recommendedName>
        <fullName evidence="1">ATP-dependent DNA helicase</fullName>
        <ecNumber evidence="1">5.6.2.3</ecNumber>
    </recommendedName>
</protein>
<dbReference type="Pfam" id="PF05970">
    <property type="entry name" value="PIF1"/>
    <property type="match status" value="1"/>
</dbReference>
<keyword evidence="7" id="KW-1185">Reference proteome</keyword>
<dbReference type="GO" id="GO:0000723">
    <property type="term" value="P:telomere maintenance"/>
    <property type="evidence" value="ECO:0007669"/>
    <property type="project" value="InterPro"/>
</dbReference>
<dbReference type="GO" id="GO:0043139">
    <property type="term" value="F:5'-3' DNA helicase activity"/>
    <property type="evidence" value="ECO:0007669"/>
    <property type="project" value="UniProtKB-EC"/>
</dbReference>
<dbReference type="Gene3D" id="3.40.50.300">
    <property type="entry name" value="P-loop containing nucleotide triphosphate hydrolases"/>
    <property type="match status" value="1"/>
</dbReference>
<dbReference type="InParanoid" id="A0A0R0FZX5"/>
<dbReference type="SUPFAM" id="SSF52540">
    <property type="entry name" value="P-loop containing nucleoside triphosphate hydrolases"/>
    <property type="match status" value="2"/>
</dbReference>
<reference evidence="5" key="3">
    <citation type="submission" date="2018-07" db="EMBL/GenBank/DDBJ databases">
        <title>WGS assembly of Glycine max.</title>
        <authorList>
            <person name="Schmutz J."/>
            <person name="Cannon S."/>
            <person name="Schlueter J."/>
            <person name="Ma J."/>
            <person name="Mitros T."/>
            <person name="Nelson W."/>
            <person name="Hyten D."/>
            <person name="Song Q."/>
            <person name="Thelen J."/>
            <person name="Cheng J."/>
            <person name="Xu D."/>
            <person name="Hellsten U."/>
            <person name="May G."/>
            <person name="Yu Y."/>
            <person name="Sakurai T."/>
            <person name="Umezawa T."/>
            <person name="Bhattacharyya M."/>
            <person name="Sandhu D."/>
            <person name="Valliyodan B."/>
            <person name="Lindquist E."/>
            <person name="Peto M."/>
            <person name="Grant D."/>
            <person name="Shu S."/>
            <person name="Goodstein D."/>
            <person name="Barry K."/>
            <person name="Futrell-Griggs M."/>
            <person name="Abernathy B."/>
            <person name="Du J."/>
            <person name="Tian Z."/>
            <person name="Zhu L."/>
            <person name="Gill N."/>
            <person name="Joshi T."/>
            <person name="Libault M."/>
            <person name="Sethuraman A."/>
            <person name="Zhang X."/>
            <person name="Shinozaki K."/>
            <person name="Nguyen H."/>
            <person name="Wing R."/>
            <person name="Cregan P."/>
            <person name="Specht J."/>
            <person name="Grimwood J."/>
            <person name="Rokhsar D."/>
            <person name="Stacey G."/>
            <person name="Shoemaker R."/>
            <person name="Jackson S."/>
        </authorList>
    </citation>
    <scope>NUCLEOTIDE SEQUENCE</scope>
    <source>
        <tissue evidence="5">Callus</tissue>
    </source>
</reference>
<dbReference type="InterPro" id="IPR027417">
    <property type="entry name" value="P-loop_NTPase"/>
</dbReference>
<keyword evidence="1" id="KW-0347">Helicase</keyword>
<dbReference type="PANTHER" id="PTHR10492:SF78">
    <property type="entry name" value="ATP-DEPENDENT DNA HELICASE"/>
    <property type="match status" value="1"/>
</dbReference>
<dbReference type="InterPro" id="IPR025476">
    <property type="entry name" value="Helitron_helicase-like"/>
</dbReference>
<dbReference type="InterPro" id="IPR010285">
    <property type="entry name" value="DNA_helicase_pif1-like_DEAD"/>
</dbReference>
<dbReference type="Proteomes" id="UP000008827">
    <property type="component" value="Chromosome 16"/>
</dbReference>
<evidence type="ECO:0000313" key="6">
    <source>
        <dbReference type="EnsemblPlants" id="KRH07412"/>
    </source>
</evidence>
<feature type="domain" description="DNA helicase Pif1-like 2B" evidence="4">
    <location>
        <begin position="1318"/>
        <end position="1364"/>
    </location>
</feature>
<keyword evidence="1" id="KW-0234">DNA repair</keyword>
<dbReference type="Pfam" id="PF21530">
    <property type="entry name" value="Pif1_2B_dom"/>
    <property type="match status" value="1"/>
</dbReference>
<evidence type="ECO:0000259" key="2">
    <source>
        <dbReference type="Pfam" id="PF05970"/>
    </source>
</evidence>
<dbReference type="PaxDb" id="3847-GLYMA16G10322.1"/>
<gene>
    <name evidence="5" type="ORF">GLYMA_16G087000</name>
</gene>
<dbReference type="GO" id="GO:0006281">
    <property type="term" value="P:DNA repair"/>
    <property type="evidence" value="ECO:0007669"/>
    <property type="project" value="UniProtKB-KW"/>
</dbReference>
<dbReference type="Pfam" id="PF14214">
    <property type="entry name" value="Helitron_like_N"/>
    <property type="match status" value="1"/>
</dbReference>
<evidence type="ECO:0000313" key="5">
    <source>
        <dbReference type="EMBL" id="KRH07412.1"/>
    </source>
</evidence>
<reference evidence="5 6" key="1">
    <citation type="journal article" date="2010" name="Nature">
        <title>Genome sequence of the palaeopolyploid soybean.</title>
        <authorList>
            <person name="Schmutz J."/>
            <person name="Cannon S.B."/>
            <person name="Schlueter J."/>
            <person name="Ma J."/>
            <person name="Mitros T."/>
            <person name="Nelson W."/>
            <person name="Hyten D.L."/>
            <person name="Song Q."/>
            <person name="Thelen J.J."/>
            <person name="Cheng J."/>
            <person name="Xu D."/>
            <person name="Hellsten U."/>
            <person name="May G.D."/>
            <person name="Yu Y."/>
            <person name="Sakurai T."/>
            <person name="Umezawa T."/>
            <person name="Bhattacharyya M.K."/>
            <person name="Sandhu D."/>
            <person name="Valliyodan B."/>
            <person name="Lindquist E."/>
            <person name="Peto M."/>
            <person name="Grant D."/>
            <person name="Shu S."/>
            <person name="Goodstein D."/>
            <person name="Barry K."/>
            <person name="Futrell-Griggs M."/>
            <person name="Abernathy B."/>
            <person name="Du J."/>
            <person name="Tian Z."/>
            <person name="Zhu L."/>
            <person name="Gill N."/>
            <person name="Joshi T."/>
            <person name="Libault M."/>
            <person name="Sethuraman A."/>
            <person name="Zhang X.-C."/>
            <person name="Shinozaki K."/>
            <person name="Nguyen H.T."/>
            <person name="Wing R.A."/>
            <person name="Cregan P."/>
            <person name="Specht J."/>
            <person name="Grimwood J."/>
            <person name="Rokhsar D."/>
            <person name="Stacey G."/>
            <person name="Shoemaker R.C."/>
            <person name="Jackson S.A."/>
        </authorList>
    </citation>
    <scope>NUCLEOTIDE SEQUENCE</scope>
    <source>
        <strain evidence="6">cv. Williams 82</strain>
        <tissue evidence="5">Callus</tissue>
    </source>
</reference>
<keyword evidence="1" id="KW-0227">DNA damage</keyword>
<keyword evidence="1" id="KW-0547">Nucleotide-binding</keyword>
<keyword evidence="1" id="KW-0378">Hydrolase</keyword>
<feature type="domain" description="DNA helicase Pif1-like DEAD-box helicase" evidence="2">
    <location>
        <begin position="1022"/>
        <end position="1222"/>
    </location>
</feature>
<comment type="similarity">
    <text evidence="1">Belongs to the helicase family.</text>
</comment>
<proteinExistence type="inferred from homology"/>
<keyword evidence="1" id="KW-0067">ATP-binding</keyword>
<evidence type="ECO:0000313" key="7">
    <source>
        <dbReference type="Proteomes" id="UP000008827"/>
    </source>
</evidence>
<organism evidence="5">
    <name type="scientific">Glycine max</name>
    <name type="common">Soybean</name>
    <name type="synonym">Glycine hispida</name>
    <dbReference type="NCBI Taxonomy" id="3847"/>
    <lineage>
        <taxon>Eukaryota</taxon>
        <taxon>Viridiplantae</taxon>
        <taxon>Streptophyta</taxon>
        <taxon>Embryophyta</taxon>
        <taxon>Tracheophyta</taxon>
        <taxon>Spermatophyta</taxon>
        <taxon>Magnoliopsida</taxon>
        <taxon>eudicotyledons</taxon>
        <taxon>Gunneridae</taxon>
        <taxon>Pentapetalae</taxon>
        <taxon>rosids</taxon>
        <taxon>fabids</taxon>
        <taxon>Fabales</taxon>
        <taxon>Fabaceae</taxon>
        <taxon>Papilionoideae</taxon>
        <taxon>50 kb inversion clade</taxon>
        <taxon>NPAAA clade</taxon>
        <taxon>indigoferoid/millettioid clade</taxon>
        <taxon>Phaseoleae</taxon>
        <taxon>Glycine</taxon>
        <taxon>Glycine subgen. Soja</taxon>
    </lineage>
</organism>
<name>A0A0R0FZX5_SOYBN</name>
<evidence type="ECO:0000259" key="4">
    <source>
        <dbReference type="Pfam" id="PF21530"/>
    </source>
</evidence>
<dbReference type="EMBL" id="CM000849">
    <property type="protein sequence ID" value="KRH07412.1"/>
    <property type="molecule type" value="Genomic_DNA"/>
</dbReference>
<dbReference type="GO" id="GO:0016787">
    <property type="term" value="F:hydrolase activity"/>
    <property type="evidence" value="ECO:0007669"/>
    <property type="project" value="UniProtKB-KW"/>
</dbReference>
<feature type="domain" description="Helitron helicase-like" evidence="3">
    <location>
        <begin position="420"/>
        <end position="571"/>
    </location>
</feature>
<evidence type="ECO:0000256" key="1">
    <source>
        <dbReference type="RuleBase" id="RU363044"/>
    </source>
</evidence>
<dbReference type="EnsemblPlants" id="KRH07412">
    <property type="protein sequence ID" value="KRH07412"/>
    <property type="gene ID" value="GLYMA_16G087000"/>
</dbReference>
<dbReference type="PANTHER" id="PTHR10492">
    <property type="match status" value="1"/>
</dbReference>
<dbReference type="GO" id="GO:0006310">
    <property type="term" value="P:DNA recombination"/>
    <property type="evidence" value="ECO:0007669"/>
    <property type="project" value="UniProtKB-KW"/>
</dbReference>
<sequence length="1481" mass="170360">MENSVERRKRRKNILQERRQSDDCQNNYVPNGKNVYQSTFHLCLCFINANTNITIVIAEKRKRMSPCDTQFKGHIPIVHTQCTPLSNIMLSTYQCEHNHARESAIRPRHSFNQRTIDASTIQTNLMSKFGKENLTPSMLNHHANCPIHTISDVDPIHTPSTTQHIHSGRYTIQKSRLIEHISDDSDEEINKTEGVIDTGYKDVGDLVWQCRHYKAMMWYDERINKDKQTKNPKFALCCGDGKIQLLQNIRSYNVMFTFTSLGLQLDITYNTGRGPPTFCIHGQGHHLIGSLLPLANKSPKFAQLYIYDTDNEVNNRLLQNPLNWFMIGSQSDGRLCNLPNTTEVAAFIVGDEHTGNHRDIIIEKQTGLLKIINELHPAYLPLQYPLLYPRGEDGYRPDIPHKDNPNIHAAKRKKVTMREYFCYRLRSRNNEAQTILHSRRLFQQWIVDGYCMIESQKLNYVRQHQQQLRVDKYINLNVCNNAPETLGNEKGKKRYMEQLYFDGIEICGHIGFPDLFLTLTCNPTWPEIQRKVRKSNLTPHDCPDVVSRIFKMKLNQLMNDLKRGHVFGPILGCKGLPHAYILIFLQPANKYSNPEDIDKIISVEIPNKYIDPELYEIVSKHMIHGPCGLPNRSAPCMADGKCIRFFPKKFNEATIVDQDGFLVYRRTNDRRTVQKHGIELDNRFVIPYNPQLLLKYRTHLNVEWCNQSTSIKYLFKYINKADNISRQHQVDDEIKQYLDCRYVSPPEACWKIFAFPMHGRAPAVERLYFHLENQQPIYWTNNQQIGTILSKSTIKESMFTAWMHSNKIYHDRRDLTYPEYVSKFVYVAHKRCRQPRKQGNTIGRLIWVSPLTGELFYMRMMLSSAKGSQSFKDIRTVDNVVYHTFREACFAKGFLGSDQEFVGALREANTWGTPHFLRKLFVNLLFMNTMERPEYVWQQTWRWMADDIVFNHISQGIQLTDKETMHICLTQIENMLQANRKSLRDFPSMPYPIGYAANPHQNKLIYNEMAYDKFWLANLTDASIFYNIMRVVASQLGGVYFLYGYGGIGKTFMWKTLSSVVRSNGGIVLTVASSGIASLLLPGGRTTHSKFAIPVPATQNSTCNIHQGSDLVELLQRTKLIIWDEALMCHKFSFEALDKNLKDIMHNDKPFGGKVIVFGVNHSDIVHASLNASYIWDHCQILKLTKNMCLQSNPSNHSSTYELKQFSDWLLDIGDGKLGQPNDGHCKIIIPDEFLIMDFEDPIQAIVDATYPDLLQNYNNANFLQKRAILASTKDVVDKINDYVLCLIPGDEKEYCSVDSVDKSDELLNPAFGVLTLEFLNTLKTSGIPNHKLRIKIGTPIMLLRNLDQADGLCNGTRLIVTKLGTNVVEAEVITGPNVGHRTYIPRMNMSPSDSPWPFKLIRRQFSFIVSFAMTINKSQGQSLAHVRLYLPNPVFCHGQLYVALSRVQSKKGLCILIHDKQGIAKNTTINVVYKKVFANL</sequence>
<evidence type="ECO:0000259" key="3">
    <source>
        <dbReference type="Pfam" id="PF14214"/>
    </source>
</evidence>
<keyword evidence="1" id="KW-0233">DNA recombination</keyword>
<reference evidence="6" key="2">
    <citation type="submission" date="2018-02" db="UniProtKB">
        <authorList>
            <consortium name="EnsemblPlants"/>
        </authorList>
    </citation>
    <scope>IDENTIFICATION</scope>
    <source>
        <strain evidence="6">Williams 82</strain>
    </source>
</reference>
<comment type="catalytic activity">
    <reaction evidence="1">
        <text>ATP + H2O = ADP + phosphate + H(+)</text>
        <dbReference type="Rhea" id="RHEA:13065"/>
        <dbReference type="ChEBI" id="CHEBI:15377"/>
        <dbReference type="ChEBI" id="CHEBI:15378"/>
        <dbReference type="ChEBI" id="CHEBI:30616"/>
        <dbReference type="ChEBI" id="CHEBI:43474"/>
        <dbReference type="ChEBI" id="CHEBI:456216"/>
        <dbReference type="EC" id="5.6.2.3"/>
    </reaction>
</comment>
<dbReference type="EC" id="5.6.2.3" evidence="1"/>
<dbReference type="AlphaFoldDB" id="A0A0R0FZX5"/>
<dbReference type="GO" id="GO:0005524">
    <property type="term" value="F:ATP binding"/>
    <property type="evidence" value="ECO:0007669"/>
    <property type="project" value="UniProtKB-KW"/>
</dbReference>
<dbReference type="Gramene" id="KRH07412">
    <property type="protein sequence ID" value="KRH07412"/>
    <property type="gene ID" value="GLYMA_16G087000"/>
</dbReference>
<accession>A0A0R0FZX5</accession>
<dbReference type="InterPro" id="IPR049163">
    <property type="entry name" value="Pif1-like_2B_dom"/>
</dbReference>
<comment type="cofactor">
    <cofactor evidence="1">
        <name>Mg(2+)</name>
        <dbReference type="ChEBI" id="CHEBI:18420"/>
    </cofactor>
</comment>